<dbReference type="PANTHER" id="PTHR47958">
    <property type="entry name" value="ATP-DEPENDENT RNA HELICASE DBP3"/>
    <property type="match status" value="1"/>
</dbReference>
<dbReference type="AlphaFoldDB" id="A0A9P4QVA7"/>
<accession>A0A9P4QVA7</accession>
<feature type="domain" description="Helicase C-terminal" evidence="1">
    <location>
        <begin position="1"/>
        <end position="81"/>
    </location>
</feature>
<dbReference type="Pfam" id="PF00271">
    <property type="entry name" value="Helicase_C"/>
    <property type="match status" value="1"/>
</dbReference>
<dbReference type="EMBL" id="ML996166">
    <property type="protein sequence ID" value="KAF2733115.1"/>
    <property type="molecule type" value="Genomic_DNA"/>
</dbReference>
<name>A0A9P4QVA7_9PLEO</name>
<dbReference type="InterPro" id="IPR027417">
    <property type="entry name" value="P-loop_NTPase"/>
</dbReference>
<dbReference type="Gene3D" id="3.40.50.300">
    <property type="entry name" value="P-loop containing nucleotide triphosphate hydrolases"/>
    <property type="match status" value="1"/>
</dbReference>
<proteinExistence type="predicted"/>
<comment type="caution">
    <text evidence="2">The sequence shown here is derived from an EMBL/GenBank/DDBJ whole genome shotgun (WGS) entry which is preliminary data.</text>
</comment>
<dbReference type="Proteomes" id="UP000799444">
    <property type="component" value="Unassembled WGS sequence"/>
</dbReference>
<reference evidence="2" key="1">
    <citation type="journal article" date="2020" name="Stud. Mycol.">
        <title>101 Dothideomycetes genomes: a test case for predicting lifestyles and emergence of pathogens.</title>
        <authorList>
            <person name="Haridas S."/>
            <person name="Albert R."/>
            <person name="Binder M."/>
            <person name="Bloem J."/>
            <person name="Labutti K."/>
            <person name="Salamov A."/>
            <person name="Andreopoulos B."/>
            <person name="Baker S."/>
            <person name="Barry K."/>
            <person name="Bills G."/>
            <person name="Bluhm B."/>
            <person name="Cannon C."/>
            <person name="Castanera R."/>
            <person name="Culley D."/>
            <person name="Daum C."/>
            <person name="Ezra D."/>
            <person name="Gonzalez J."/>
            <person name="Henrissat B."/>
            <person name="Kuo A."/>
            <person name="Liang C."/>
            <person name="Lipzen A."/>
            <person name="Lutzoni F."/>
            <person name="Magnuson J."/>
            <person name="Mondo S."/>
            <person name="Nolan M."/>
            <person name="Ohm R."/>
            <person name="Pangilinan J."/>
            <person name="Park H.-J."/>
            <person name="Ramirez L."/>
            <person name="Alfaro M."/>
            <person name="Sun H."/>
            <person name="Tritt A."/>
            <person name="Yoshinaga Y."/>
            <person name="Zwiers L.-H."/>
            <person name="Turgeon B."/>
            <person name="Goodwin S."/>
            <person name="Spatafora J."/>
            <person name="Crous P."/>
            <person name="Grigoriev I."/>
        </authorList>
    </citation>
    <scope>NUCLEOTIDE SEQUENCE</scope>
    <source>
        <strain evidence="2">CBS 125425</strain>
    </source>
</reference>
<sequence>MLTFFYQDVRNITHVLNYDYPNNSEDYVHRIGRTGRAGAKGTAITLFTSDSSRSCLCSHRIQAADRPKVARDGPLQQRRRRWPMGWWTRPWWRRWPWWRWWLVRKQQHCRPQQPLVKKLDWVLSIA</sequence>
<evidence type="ECO:0000259" key="1">
    <source>
        <dbReference type="PROSITE" id="PS51194"/>
    </source>
</evidence>
<evidence type="ECO:0000313" key="2">
    <source>
        <dbReference type="EMBL" id="KAF2733115.1"/>
    </source>
</evidence>
<evidence type="ECO:0000313" key="3">
    <source>
        <dbReference type="Proteomes" id="UP000799444"/>
    </source>
</evidence>
<protein>
    <recommendedName>
        <fullName evidence="1">Helicase C-terminal domain-containing protein</fullName>
    </recommendedName>
</protein>
<dbReference type="SUPFAM" id="SSF52540">
    <property type="entry name" value="P-loop containing nucleoside triphosphate hydrolases"/>
    <property type="match status" value="1"/>
</dbReference>
<organism evidence="2 3">
    <name type="scientific">Polyplosphaeria fusca</name>
    <dbReference type="NCBI Taxonomy" id="682080"/>
    <lineage>
        <taxon>Eukaryota</taxon>
        <taxon>Fungi</taxon>
        <taxon>Dikarya</taxon>
        <taxon>Ascomycota</taxon>
        <taxon>Pezizomycotina</taxon>
        <taxon>Dothideomycetes</taxon>
        <taxon>Pleosporomycetidae</taxon>
        <taxon>Pleosporales</taxon>
        <taxon>Tetraplosphaeriaceae</taxon>
        <taxon>Polyplosphaeria</taxon>
    </lineage>
</organism>
<dbReference type="PROSITE" id="PS51194">
    <property type="entry name" value="HELICASE_CTER"/>
    <property type="match status" value="1"/>
</dbReference>
<keyword evidence="3" id="KW-1185">Reference proteome</keyword>
<dbReference type="InterPro" id="IPR001650">
    <property type="entry name" value="Helicase_C-like"/>
</dbReference>
<gene>
    <name evidence="2" type="ORF">EJ04DRAFT_295727</name>
</gene>
<dbReference type="OrthoDB" id="196131at2759"/>